<feature type="compositionally biased region" description="Polar residues" evidence="9">
    <location>
        <begin position="72"/>
        <end position="81"/>
    </location>
</feature>
<evidence type="ECO:0000256" key="4">
    <source>
        <dbReference type="ARBA" id="ARBA00022679"/>
    </source>
</evidence>
<feature type="region of interest" description="Disordered" evidence="9">
    <location>
        <begin position="446"/>
        <end position="494"/>
    </location>
</feature>
<dbReference type="SMART" id="SM00744">
    <property type="entry name" value="RINGv"/>
    <property type="match status" value="1"/>
</dbReference>
<feature type="compositionally biased region" description="Polar residues" evidence="9">
    <location>
        <begin position="473"/>
        <end position="486"/>
    </location>
</feature>
<dbReference type="InterPro" id="IPR011016">
    <property type="entry name" value="Znf_RING-CH"/>
</dbReference>
<feature type="compositionally biased region" description="Polar residues" evidence="9">
    <location>
        <begin position="446"/>
        <end position="465"/>
    </location>
</feature>
<keyword evidence="5" id="KW-0479">Metal-binding</keyword>
<evidence type="ECO:0000259" key="10">
    <source>
        <dbReference type="PROSITE" id="PS51292"/>
    </source>
</evidence>
<dbReference type="GO" id="GO:0061630">
    <property type="term" value="F:ubiquitin protein ligase activity"/>
    <property type="evidence" value="ECO:0007669"/>
    <property type="project" value="UniProtKB-EC"/>
</dbReference>
<comment type="catalytic activity">
    <reaction evidence="1">
        <text>S-ubiquitinyl-[E2 ubiquitin-conjugating enzyme]-L-cysteine + [acceptor protein]-L-lysine = [E2 ubiquitin-conjugating enzyme]-L-cysteine + N(6)-ubiquitinyl-[acceptor protein]-L-lysine.</text>
        <dbReference type="EC" id="2.3.2.27"/>
    </reaction>
</comment>
<sequence length="696" mass="79459">MSTGGTFTTGVASRLTLGTMVDRKWDKGKSIVNGQHMRAMRYQMDSEYQAYLRHQEQEREQAERLRQKQAASRHSSQHGTSIYSARSYNKPWQTGMTTKEKIPVKLEDKNGHMERQYTSTVSKLPSIKKNNEPIRNKSVLYSSTLNIIQKSNTVSQPCITVERKRVHARQPSSKPNVKHFRDAKGKNDREFKWQDKSNNPKKEDKIQKHRFTEQEKTTTNENQPSNLEENMRSPNNQVLTISTSSPELNRDLQTNSEPMDLRLSPIQTSDNSCIGVPGINTEDIENNAESSINYDQYENESLSDSVSSVSLPLSPASDGEQRTEHNDWRNSLLELGEESSSDSETEEFPVIHRINHDIHAETTRNRLDITSSLRNSYNLPPITSPRSVELRTSLPQVAENSQNSGPVSFLNLRDMIELRRIGVAIAPQTQEHNRSSLVEETVLPLDNNSNTRNVQNHHSLPQTTFRSEESRNRTTPCDETSSNSHVPSLGPSMASAAPSISILHDNLDLIIHTVSMQRQSERIISMASDHVKPTPDPEKLKKIQESLLEEDSEDEGDLCRICLTGDDTTENQLLAPCRCTGSLKYVHKECMKKWLLSKIKSGAELSAVKTCEMCKQNVECNFEEFNVDEHYRRHQQTQATLNPSVYLVLLLHLYQQRYDELLRLSNTRDRVNEISRRFSNLSLGRHELPREDNQET</sequence>
<dbReference type="SUPFAM" id="SSF57850">
    <property type="entry name" value="RING/U-box"/>
    <property type="match status" value="1"/>
</dbReference>
<dbReference type="EC" id="2.3.2.27" evidence="3"/>
<evidence type="ECO:0000256" key="3">
    <source>
        <dbReference type="ARBA" id="ARBA00012483"/>
    </source>
</evidence>
<keyword evidence="8" id="KW-0862">Zinc</keyword>
<keyword evidence="7" id="KW-0833">Ubl conjugation pathway</keyword>
<dbReference type="AlphaFoldDB" id="A0AAV3A6U8"/>
<keyword evidence="4" id="KW-0808">Transferase</keyword>
<evidence type="ECO:0000256" key="7">
    <source>
        <dbReference type="ARBA" id="ARBA00022786"/>
    </source>
</evidence>
<keyword evidence="6" id="KW-0863">Zinc-finger</keyword>
<name>A0AAV3A6U8_PYXAD</name>
<evidence type="ECO:0000256" key="6">
    <source>
        <dbReference type="ARBA" id="ARBA00022771"/>
    </source>
</evidence>
<dbReference type="Pfam" id="PF12906">
    <property type="entry name" value="RINGv"/>
    <property type="match status" value="1"/>
</dbReference>
<evidence type="ECO:0000313" key="12">
    <source>
        <dbReference type="Proteomes" id="UP001181693"/>
    </source>
</evidence>
<evidence type="ECO:0000256" key="5">
    <source>
        <dbReference type="ARBA" id="ARBA00022723"/>
    </source>
</evidence>
<evidence type="ECO:0000313" key="11">
    <source>
        <dbReference type="EMBL" id="DBA22182.1"/>
    </source>
</evidence>
<keyword evidence="12" id="KW-1185">Reference proteome</keyword>
<dbReference type="InterPro" id="IPR052297">
    <property type="entry name" value="RING-CH-type_E3_ubiq-ligase"/>
</dbReference>
<dbReference type="PROSITE" id="PS51292">
    <property type="entry name" value="ZF_RING_CH"/>
    <property type="match status" value="1"/>
</dbReference>
<evidence type="ECO:0000256" key="9">
    <source>
        <dbReference type="SAM" id="MobiDB-lite"/>
    </source>
</evidence>
<dbReference type="InterPro" id="IPR013083">
    <property type="entry name" value="Znf_RING/FYVE/PHD"/>
</dbReference>
<evidence type="ECO:0000256" key="2">
    <source>
        <dbReference type="ARBA" id="ARBA00004906"/>
    </source>
</evidence>
<dbReference type="EMBL" id="DYDO01000006">
    <property type="protein sequence ID" value="DBA22182.1"/>
    <property type="molecule type" value="Genomic_DNA"/>
</dbReference>
<feature type="compositionally biased region" description="Basic and acidic residues" evidence="9">
    <location>
        <begin position="179"/>
        <end position="218"/>
    </location>
</feature>
<dbReference type="Gene3D" id="3.30.40.10">
    <property type="entry name" value="Zinc/RING finger domain, C3HC4 (zinc finger)"/>
    <property type="match status" value="1"/>
</dbReference>
<organism evidence="11 12">
    <name type="scientific">Pyxicephalus adspersus</name>
    <name type="common">African bullfrog</name>
    <dbReference type="NCBI Taxonomy" id="30357"/>
    <lineage>
        <taxon>Eukaryota</taxon>
        <taxon>Metazoa</taxon>
        <taxon>Chordata</taxon>
        <taxon>Craniata</taxon>
        <taxon>Vertebrata</taxon>
        <taxon>Euteleostomi</taxon>
        <taxon>Amphibia</taxon>
        <taxon>Batrachia</taxon>
        <taxon>Anura</taxon>
        <taxon>Neobatrachia</taxon>
        <taxon>Ranoidea</taxon>
        <taxon>Pyxicephalidae</taxon>
        <taxon>Pyxicephalinae</taxon>
        <taxon>Pyxicephalus</taxon>
    </lineage>
</organism>
<accession>A0AAV3A6U8</accession>
<proteinExistence type="predicted"/>
<feature type="compositionally biased region" description="Polar residues" evidence="9">
    <location>
        <begin position="224"/>
        <end position="235"/>
    </location>
</feature>
<comment type="caution">
    <text evidence="11">The sequence shown here is derived from an EMBL/GenBank/DDBJ whole genome shotgun (WGS) entry which is preliminary data.</text>
</comment>
<comment type="pathway">
    <text evidence="2">Protein modification; protein ubiquitination.</text>
</comment>
<feature type="compositionally biased region" description="Low complexity" evidence="9">
    <location>
        <begin position="302"/>
        <end position="318"/>
    </location>
</feature>
<feature type="region of interest" description="Disordered" evidence="9">
    <location>
        <begin position="299"/>
        <end position="326"/>
    </location>
</feature>
<feature type="domain" description="RING-CH-type" evidence="10">
    <location>
        <begin position="551"/>
        <end position="621"/>
    </location>
</feature>
<feature type="compositionally biased region" description="Basic and acidic residues" evidence="9">
    <location>
        <begin position="56"/>
        <end position="66"/>
    </location>
</feature>
<protein>
    <recommendedName>
        <fullName evidence="3">RING-type E3 ubiquitin transferase</fullName>
        <ecNumber evidence="3">2.3.2.27</ecNumber>
    </recommendedName>
</protein>
<feature type="region of interest" description="Disordered" evidence="9">
    <location>
        <begin position="56"/>
        <end position="81"/>
    </location>
</feature>
<dbReference type="Proteomes" id="UP001181693">
    <property type="component" value="Unassembled WGS sequence"/>
</dbReference>
<dbReference type="GO" id="GO:0008270">
    <property type="term" value="F:zinc ion binding"/>
    <property type="evidence" value="ECO:0007669"/>
    <property type="project" value="UniProtKB-KW"/>
</dbReference>
<feature type="region of interest" description="Disordered" evidence="9">
    <location>
        <begin position="163"/>
        <end position="235"/>
    </location>
</feature>
<dbReference type="PANTHER" id="PTHR14471">
    <property type="entry name" value="MARCH7/10 E3 UBIQUITIN PROTEIN LIGASE FAMILY MEMBER"/>
    <property type="match status" value="1"/>
</dbReference>
<gene>
    <name evidence="11" type="ORF">GDO54_013238</name>
</gene>
<evidence type="ECO:0000256" key="1">
    <source>
        <dbReference type="ARBA" id="ARBA00000900"/>
    </source>
</evidence>
<reference evidence="11" key="1">
    <citation type="thesis" date="2020" institute="ProQuest LLC" country="789 East Eisenhower Parkway, Ann Arbor, MI, USA">
        <title>Comparative Genomics and Chromosome Evolution.</title>
        <authorList>
            <person name="Mudd A.B."/>
        </authorList>
    </citation>
    <scope>NUCLEOTIDE SEQUENCE</scope>
    <source>
        <strain evidence="11">1538</strain>
        <tissue evidence="11">Blood</tissue>
    </source>
</reference>
<evidence type="ECO:0000256" key="8">
    <source>
        <dbReference type="ARBA" id="ARBA00022833"/>
    </source>
</evidence>
<dbReference type="PANTHER" id="PTHR14471:SF5">
    <property type="entry name" value="E3 UBIQUITIN-PROTEIN LIGASE MARCHF10-RELATED"/>
    <property type="match status" value="1"/>
</dbReference>